<dbReference type="Proteomes" id="UP000275846">
    <property type="component" value="Unassembled WGS sequence"/>
</dbReference>
<sequence length="175" mass="18816">MATPASEPTTTTTPTTDNHLIDAPTPRISDTILHPPPLAPITATSVDTSDNLPPPPPPPPPPLPVPAIGTRHIHIHVSEIHRDAKTSCPPIKTAHSPPTSLITSTSNRALQTQHLPTYPVLIVTAHAYHASAWLVTYGSIAQRPAYQCQMHQHTPAAPYSTLRPTHAHSHTVCTY</sequence>
<proteinExistence type="predicted"/>
<dbReference type="WBParaSite" id="SSLN_0000947101-mRNA-1">
    <property type="protein sequence ID" value="SSLN_0000947101-mRNA-1"/>
    <property type="gene ID" value="SSLN_0000947101"/>
</dbReference>
<evidence type="ECO:0000256" key="1">
    <source>
        <dbReference type="SAM" id="MobiDB-lite"/>
    </source>
</evidence>
<feature type="region of interest" description="Disordered" evidence="1">
    <location>
        <begin position="1"/>
        <end position="65"/>
    </location>
</feature>
<protein>
    <submittedName>
        <fullName evidence="2 4">Uncharacterized protein</fullName>
    </submittedName>
</protein>
<feature type="compositionally biased region" description="Pro residues" evidence="1">
    <location>
        <begin position="52"/>
        <end position="65"/>
    </location>
</feature>
<feature type="compositionally biased region" description="Polar residues" evidence="1">
    <location>
        <begin position="42"/>
        <end position="51"/>
    </location>
</feature>
<accession>A0A183SY24</accession>
<gene>
    <name evidence="2" type="ORF">SSLN_LOCUS9122</name>
</gene>
<reference evidence="2 3" key="2">
    <citation type="submission" date="2018-11" db="EMBL/GenBank/DDBJ databases">
        <authorList>
            <consortium name="Pathogen Informatics"/>
        </authorList>
    </citation>
    <scope>NUCLEOTIDE SEQUENCE [LARGE SCALE GENOMIC DNA]</scope>
    <source>
        <strain evidence="2 3">NST_G2</strain>
    </source>
</reference>
<dbReference type="AlphaFoldDB" id="A0A183SY24"/>
<keyword evidence="3" id="KW-1185">Reference proteome</keyword>
<organism evidence="4">
    <name type="scientific">Schistocephalus solidus</name>
    <name type="common">Tapeworm</name>
    <dbReference type="NCBI Taxonomy" id="70667"/>
    <lineage>
        <taxon>Eukaryota</taxon>
        <taxon>Metazoa</taxon>
        <taxon>Spiralia</taxon>
        <taxon>Lophotrochozoa</taxon>
        <taxon>Platyhelminthes</taxon>
        <taxon>Cestoda</taxon>
        <taxon>Eucestoda</taxon>
        <taxon>Diphyllobothriidea</taxon>
        <taxon>Diphyllobothriidae</taxon>
        <taxon>Schistocephalus</taxon>
    </lineage>
</organism>
<evidence type="ECO:0000313" key="4">
    <source>
        <dbReference type="WBParaSite" id="SSLN_0000947101-mRNA-1"/>
    </source>
</evidence>
<reference evidence="4" key="1">
    <citation type="submission" date="2016-06" db="UniProtKB">
        <authorList>
            <consortium name="WormBaseParasite"/>
        </authorList>
    </citation>
    <scope>IDENTIFICATION</scope>
</reference>
<evidence type="ECO:0000313" key="3">
    <source>
        <dbReference type="Proteomes" id="UP000275846"/>
    </source>
</evidence>
<evidence type="ECO:0000313" key="2">
    <source>
        <dbReference type="EMBL" id="VDL95507.1"/>
    </source>
</evidence>
<name>A0A183SY24_SCHSO</name>
<dbReference type="EMBL" id="UYSU01035049">
    <property type="protein sequence ID" value="VDL95507.1"/>
    <property type="molecule type" value="Genomic_DNA"/>
</dbReference>